<dbReference type="Proteomes" id="UP000251835">
    <property type="component" value="Unassembled WGS sequence"/>
</dbReference>
<comment type="caution">
    <text evidence="1">The sequence shown here is derived from an EMBL/GenBank/DDBJ whole genome shotgun (WGS) entry which is preliminary data.</text>
</comment>
<dbReference type="RefSeq" id="WP_116496356.1">
    <property type="nucleotide sequence ID" value="NZ_QENZ01000004.1"/>
</dbReference>
<keyword evidence="2" id="KW-1185">Reference proteome</keyword>
<evidence type="ECO:0000313" key="1">
    <source>
        <dbReference type="EMBL" id="PVX50802.1"/>
    </source>
</evidence>
<proteinExistence type="predicted"/>
<dbReference type="AlphaFoldDB" id="A0A7L4UQC8"/>
<protein>
    <recommendedName>
        <fullName evidence="3">DUF2971 family protein</fullName>
    </recommendedName>
</protein>
<dbReference type="EMBL" id="QENZ01000004">
    <property type="protein sequence ID" value="PVX50802.1"/>
    <property type="molecule type" value="Genomic_DNA"/>
</dbReference>
<dbReference type="InterPro" id="IPR021352">
    <property type="entry name" value="DUF2971"/>
</dbReference>
<dbReference type="OrthoDB" id="1234596at2"/>
<organism evidence="1 2">
    <name type="scientific">Balneicella halophila</name>
    <dbReference type="NCBI Taxonomy" id="1537566"/>
    <lineage>
        <taxon>Bacteria</taxon>
        <taxon>Pseudomonadati</taxon>
        <taxon>Bacteroidota</taxon>
        <taxon>Bacteroidia</taxon>
        <taxon>Bacteroidales</taxon>
        <taxon>Balneicellaceae</taxon>
        <taxon>Balneicella</taxon>
    </lineage>
</organism>
<dbReference type="Pfam" id="PF11185">
    <property type="entry name" value="DUF2971"/>
    <property type="match status" value="1"/>
</dbReference>
<sequence>MRIYHYTSLEALALILKNRTIRFNRLDKVDDLEEGNLETGGVKFGKYVFVSCWTEESKENVPLWKMYGGDYGAVRISLHKEMFKEYIISANNIKFTGLHLSGAHKTFFPPKIFINPYLTPFPFYINYNNDVFYKKIVYVDNVISTIQEVHKKNKQKRLEKNQILSDIDPSLYASYKNKRWEFQNESRFIIHFRLNKKIEGENNPYLTFPSDEKIRNQEDLGFDFYDMHLKDEAFDTLEITLSPSVTTGQEVIVESLRKQYAPKAKISQSSLANLVQLK</sequence>
<accession>A0A7L4UQC8</accession>
<evidence type="ECO:0008006" key="3">
    <source>
        <dbReference type="Google" id="ProtNLM"/>
    </source>
</evidence>
<gene>
    <name evidence="1" type="ORF">C7377_1119</name>
</gene>
<evidence type="ECO:0000313" key="2">
    <source>
        <dbReference type="Proteomes" id="UP000251835"/>
    </source>
</evidence>
<reference evidence="1 2" key="1">
    <citation type="submission" date="2018-05" db="EMBL/GenBank/DDBJ databases">
        <title>Genomic Encyclopedia of Type Strains, Phase IV (KMG-IV): sequencing the most valuable type-strain genomes for metagenomic binning, comparative biology and taxonomic classification.</title>
        <authorList>
            <person name="Goeker M."/>
        </authorList>
    </citation>
    <scope>NUCLEOTIDE SEQUENCE [LARGE SCALE GENOMIC DNA]</scope>
    <source>
        <strain evidence="1 2">DSM 28579</strain>
    </source>
</reference>
<name>A0A7L4UQC8_BALHA</name>